<keyword evidence="3" id="KW-0853">WD repeat</keyword>
<dbReference type="PANTHER" id="PTHR12442:SF34">
    <property type="entry name" value="CYTOPLASMIC DYNEIN 1 INTERMEDIATE CHAIN 1"/>
    <property type="match status" value="1"/>
</dbReference>
<evidence type="ECO:0000313" key="6">
    <source>
        <dbReference type="EMBL" id="CDQ99426.1"/>
    </source>
</evidence>
<gene>
    <name evidence="6" type="ORF">GSONMT00004205001</name>
</gene>
<dbReference type="STRING" id="8022.A0A060Z5X8"/>
<dbReference type="SUPFAM" id="SSF50978">
    <property type="entry name" value="WD40 repeat-like"/>
    <property type="match status" value="1"/>
</dbReference>
<dbReference type="InterPro" id="IPR001680">
    <property type="entry name" value="WD40_rpt"/>
</dbReference>
<dbReference type="PANTHER" id="PTHR12442">
    <property type="entry name" value="DYNEIN INTERMEDIATE CHAIN"/>
    <property type="match status" value="1"/>
</dbReference>
<dbReference type="GO" id="GO:0045504">
    <property type="term" value="F:dynein heavy chain binding"/>
    <property type="evidence" value="ECO:0007669"/>
    <property type="project" value="TreeGrafter"/>
</dbReference>
<dbReference type="GO" id="GO:0005737">
    <property type="term" value="C:cytoplasm"/>
    <property type="evidence" value="ECO:0007669"/>
    <property type="project" value="UniProtKB-SubCell"/>
</dbReference>
<dbReference type="GO" id="GO:0045503">
    <property type="term" value="F:dynein light chain binding"/>
    <property type="evidence" value="ECO:0007669"/>
    <property type="project" value="TreeGrafter"/>
</dbReference>
<evidence type="ECO:0000256" key="5">
    <source>
        <dbReference type="SAM" id="SignalP"/>
    </source>
</evidence>
<sequence length="256" mass="27775">TLSLLSLSLSLLSLFSLSSLSYLSHSLSLALSLSSSLASLSYLSHSLLSRSLSLSLLHRSLSLSQSLSLNISRSLLFSLSFSLALSIYLSYSNSSLFFNCSLSFCPSVFHHFFLSPLSLSSLLPFISPSIPFSSLLPFISPSIPFSSLLPFISPSSPVVSVGFARFHPNLVVGGTYSGQIVLWDNRSHRRTPVQRTPLSAAAHTHPVYCVNVVGTQNANNLITVSTDGRMCSWSLDMLSQPQVRADPTSVNNDLYH</sequence>
<dbReference type="GO" id="GO:0010970">
    <property type="term" value="P:transport along microtubule"/>
    <property type="evidence" value="ECO:0007669"/>
    <property type="project" value="TreeGrafter"/>
</dbReference>
<evidence type="ECO:0000256" key="3">
    <source>
        <dbReference type="ARBA" id="ARBA00022574"/>
    </source>
</evidence>
<feature type="signal peptide" evidence="5">
    <location>
        <begin position="1"/>
        <end position="26"/>
    </location>
</feature>
<keyword evidence="5" id="KW-0732">Signal</keyword>
<reference evidence="6" key="2">
    <citation type="submission" date="2014-03" db="EMBL/GenBank/DDBJ databases">
        <authorList>
            <person name="Genoscope - CEA"/>
        </authorList>
    </citation>
    <scope>NUCLEOTIDE SEQUENCE</scope>
</reference>
<dbReference type="SMART" id="SM00320">
    <property type="entry name" value="WD40"/>
    <property type="match status" value="2"/>
</dbReference>
<dbReference type="GO" id="GO:0005868">
    <property type="term" value="C:cytoplasmic dynein complex"/>
    <property type="evidence" value="ECO:0007669"/>
    <property type="project" value="TreeGrafter"/>
</dbReference>
<organism evidence="6 7">
    <name type="scientific">Oncorhynchus mykiss</name>
    <name type="common">Rainbow trout</name>
    <name type="synonym">Salmo gairdneri</name>
    <dbReference type="NCBI Taxonomy" id="8022"/>
    <lineage>
        <taxon>Eukaryota</taxon>
        <taxon>Metazoa</taxon>
        <taxon>Chordata</taxon>
        <taxon>Craniata</taxon>
        <taxon>Vertebrata</taxon>
        <taxon>Euteleostomi</taxon>
        <taxon>Actinopterygii</taxon>
        <taxon>Neopterygii</taxon>
        <taxon>Teleostei</taxon>
        <taxon>Protacanthopterygii</taxon>
        <taxon>Salmoniformes</taxon>
        <taxon>Salmonidae</taxon>
        <taxon>Salmoninae</taxon>
        <taxon>Oncorhynchus</taxon>
    </lineage>
</organism>
<keyword evidence="2" id="KW-0963">Cytoplasm</keyword>
<dbReference type="Gene3D" id="2.130.10.10">
    <property type="entry name" value="YVTN repeat-like/Quinoprotein amine dehydrogenase"/>
    <property type="match status" value="1"/>
</dbReference>
<comment type="subcellular location">
    <subcellularLocation>
        <location evidence="1">Cytoplasm</location>
    </subcellularLocation>
</comment>
<dbReference type="InterPro" id="IPR050687">
    <property type="entry name" value="Dynein_IC"/>
</dbReference>
<evidence type="ECO:0000256" key="4">
    <source>
        <dbReference type="ARBA" id="ARBA00022737"/>
    </source>
</evidence>
<evidence type="ECO:0000256" key="1">
    <source>
        <dbReference type="ARBA" id="ARBA00004496"/>
    </source>
</evidence>
<protein>
    <submittedName>
        <fullName evidence="6">Uncharacterized protein</fullName>
    </submittedName>
</protein>
<reference evidence="6" key="1">
    <citation type="journal article" date="2014" name="Nat. Commun.">
        <title>The rainbow trout genome provides novel insights into evolution after whole-genome duplication in vertebrates.</title>
        <authorList>
            <person name="Berthelot C."/>
            <person name="Brunet F."/>
            <person name="Chalopin D."/>
            <person name="Juanchich A."/>
            <person name="Bernard M."/>
            <person name="Noel B."/>
            <person name="Bento P."/>
            <person name="Da Silva C."/>
            <person name="Labadie K."/>
            <person name="Alberti A."/>
            <person name="Aury J.M."/>
            <person name="Louis A."/>
            <person name="Dehais P."/>
            <person name="Bardou P."/>
            <person name="Montfort J."/>
            <person name="Klopp C."/>
            <person name="Cabau C."/>
            <person name="Gaspin C."/>
            <person name="Thorgaard G.H."/>
            <person name="Boussaha M."/>
            <person name="Quillet E."/>
            <person name="Guyomard R."/>
            <person name="Galiana D."/>
            <person name="Bobe J."/>
            <person name="Volff J.N."/>
            <person name="Genet C."/>
            <person name="Wincker P."/>
            <person name="Jaillon O."/>
            <person name="Roest Crollius H."/>
            <person name="Guiguen Y."/>
        </authorList>
    </citation>
    <scope>NUCLEOTIDE SEQUENCE [LARGE SCALE GENOMIC DNA]</scope>
</reference>
<keyword evidence="4" id="KW-0677">Repeat</keyword>
<evidence type="ECO:0000313" key="7">
    <source>
        <dbReference type="Proteomes" id="UP000193380"/>
    </source>
</evidence>
<dbReference type="InterPro" id="IPR036322">
    <property type="entry name" value="WD40_repeat_dom_sf"/>
</dbReference>
<dbReference type="PaxDb" id="8022-A0A060Z5X8"/>
<dbReference type="InterPro" id="IPR015943">
    <property type="entry name" value="WD40/YVTN_repeat-like_dom_sf"/>
</dbReference>
<name>A0A060Z5X8_ONCMY</name>
<accession>A0A060Z5X8</accession>
<dbReference type="EMBL" id="FR946444">
    <property type="protein sequence ID" value="CDQ99426.1"/>
    <property type="molecule type" value="Genomic_DNA"/>
</dbReference>
<dbReference type="Proteomes" id="UP000193380">
    <property type="component" value="Unassembled WGS sequence"/>
</dbReference>
<proteinExistence type="predicted"/>
<dbReference type="AlphaFoldDB" id="A0A060Z5X8"/>
<evidence type="ECO:0000256" key="2">
    <source>
        <dbReference type="ARBA" id="ARBA00022490"/>
    </source>
</evidence>
<feature type="chain" id="PRO_5001592946" evidence="5">
    <location>
        <begin position="27"/>
        <end position="256"/>
    </location>
</feature>
<feature type="non-terminal residue" evidence="6">
    <location>
        <position position="1"/>
    </location>
</feature>